<gene>
    <name evidence="1" type="ORF">CC80DRAFT_398820</name>
</gene>
<accession>A0A6A5UEI0</accession>
<evidence type="ECO:0000313" key="2">
    <source>
        <dbReference type="Proteomes" id="UP000800035"/>
    </source>
</evidence>
<proteinExistence type="predicted"/>
<name>A0A6A5UEI0_9PLEO</name>
<evidence type="ECO:0000313" key="1">
    <source>
        <dbReference type="EMBL" id="KAF1962720.1"/>
    </source>
</evidence>
<dbReference type="Proteomes" id="UP000800035">
    <property type="component" value="Unassembled WGS sequence"/>
</dbReference>
<dbReference type="OrthoDB" id="3791143at2759"/>
<sequence length="174" mass="19955">IYCYSYRIALLKDLSKLYFVCYHCYKHKYIDTSVRIYETTLLTSLAQRHLELPKRGHGYSKRSSRARAAPPYLIITSGVSVSQEVSNSLRNFNQQRFRLAIVGWLAENNHLLREVETPSFQNLLRAANLEAELATFRSHTSVAAFLLRLYANLQPQVQSKLSCALSKVHISFNG</sequence>
<protein>
    <submittedName>
        <fullName evidence="1">Uncharacterized protein</fullName>
    </submittedName>
</protein>
<organism evidence="1 2">
    <name type="scientific">Byssothecium circinans</name>
    <dbReference type="NCBI Taxonomy" id="147558"/>
    <lineage>
        <taxon>Eukaryota</taxon>
        <taxon>Fungi</taxon>
        <taxon>Dikarya</taxon>
        <taxon>Ascomycota</taxon>
        <taxon>Pezizomycotina</taxon>
        <taxon>Dothideomycetes</taxon>
        <taxon>Pleosporomycetidae</taxon>
        <taxon>Pleosporales</taxon>
        <taxon>Massarineae</taxon>
        <taxon>Massarinaceae</taxon>
        <taxon>Byssothecium</taxon>
    </lineage>
</organism>
<feature type="non-terminal residue" evidence="1">
    <location>
        <position position="1"/>
    </location>
</feature>
<keyword evidence="2" id="KW-1185">Reference proteome</keyword>
<dbReference type="EMBL" id="ML976978">
    <property type="protein sequence ID" value="KAF1962720.1"/>
    <property type="molecule type" value="Genomic_DNA"/>
</dbReference>
<dbReference type="AlphaFoldDB" id="A0A6A5UEI0"/>
<reference evidence="1" key="1">
    <citation type="journal article" date="2020" name="Stud. Mycol.">
        <title>101 Dothideomycetes genomes: a test case for predicting lifestyles and emergence of pathogens.</title>
        <authorList>
            <person name="Haridas S."/>
            <person name="Albert R."/>
            <person name="Binder M."/>
            <person name="Bloem J."/>
            <person name="Labutti K."/>
            <person name="Salamov A."/>
            <person name="Andreopoulos B."/>
            <person name="Baker S."/>
            <person name="Barry K."/>
            <person name="Bills G."/>
            <person name="Bluhm B."/>
            <person name="Cannon C."/>
            <person name="Castanera R."/>
            <person name="Culley D."/>
            <person name="Daum C."/>
            <person name="Ezra D."/>
            <person name="Gonzalez J."/>
            <person name="Henrissat B."/>
            <person name="Kuo A."/>
            <person name="Liang C."/>
            <person name="Lipzen A."/>
            <person name="Lutzoni F."/>
            <person name="Magnuson J."/>
            <person name="Mondo S."/>
            <person name="Nolan M."/>
            <person name="Ohm R."/>
            <person name="Pangilinan J."/>
            <person name="Park H.-J."/>
            <person name="Ramirez L."/>
            <person name="Alfaro M."/>
            <person name="Sun H."/>
            <person name="Tritt A."/>
            <person name="Yoshinaga Y."/>
            <person name="Zwiers L.-H."/>
            <person name="Turgeon B."/>
            <person name="Goodwin S."/>
            <person name="Spatafora J."/>
            <person name="Crous P."/>
            <person name="Grigoriev I."/>
        </authorList>
    </citation>
    <scope>NUCLEOTIDE SEQUENCE</scope>
    <source>
        <strain evidence="1">CBS 675.92</strain>
    </source>
</reference>